<dbReference type="OrthoDB" id="104925at2"/>
<dbReference type="STRING" id="680127.SAMN05421593_2638"/>
<feature type="transmembrane region" description="Helical" evidence="1">
    <location>
        <begin position="356"/>
        <end position="377"/>
    </location>
</feature>
<evidence type="ECO:0000313" key="2">
    <source>
        <dbReference type="EMBL" id="SEH34604.1"/>
    </source>
</evidence>
<protein>
    <submittedName>
        <fullName evidence="2">4-amino-4-deoxy-L-arabinose transferase</fullName>
    </submittedName>
</protein>
<organism evidence="2 3">
    <name type="scientific">Chryseobacterium culicis</name>
    <dbReference type="NCBI Taxonomy" id="680127"/>
    <lineage>
        <taxon>Bacteria</taxon>
        <taxon>Pseudomonadati</taxon>
        <taxon>Bacteroidota</taxon>
        <taxon>Flavobacteriia</taxon>
        <taxon>Flavobacteriales</taxon>
        <taxon>Weeksellaceae</taxon>
        <taxon>Chryseobacterium group</taxon>
        <taxon>Chryseobacterium</taxon>
    </lineage>
</organism>
<keyword evidence="1" id="KW-0812">Transmembrane</keyword>
<keyword evidence="1" id="KW-1133">Transmembrane helix</keyword>
<feature type="transmembrane region" description="Helical" evidence="1">
    <location>
        <begin position="254"/>
        <end position="281"/>
    </location>
</feature>
<dbReference type="EMBL" id="FNWQ01000003">
    <property type="protein sequence ID" value="SEH34604.1"/>
    <property type="molecule type" value="Genomic_DNA"/>
</dbReference>
<keyword evidence="1" id="KW-0472">Membrane</keyword>
<evidence type="ECO:0000256" key="1">
    <source>
        <dbReference type="SAM" id="Phobius"/>
    </source>
</evidence>
<dbReference type="Proteomes" id="UP000198561">
    <property type="component" value="Unassembled WGS sequence"/>
</dbReference>
<feature type="transmembrane region" description="Helical" evidence="1">
    <location>
        <begin position="68"/>
        <end position="101"/>
    </location>
</feature>
<sequence length="528" mass="60277">MKSFLITAAVFFGICFIYILTMLSVTENNFTYIVDDAYIHMAVAKNFALHGVWGMTKYAFSSSSSSPVFTFILSFLIAVFGNHILIPLIFNLSVACLLIAILTKYFSGYLSEAKHITAACLFALFLAVMHVQVVAGMEHVLQVLIIAVNIYCFQKWFEKDFKSNFFSLGFYGTILFLGLIRFESMFYFLSLAFVFLLIRKFKDAFLVLLIGFLPILLFGYFNQQHSGYFFPNSVVVKGALIDFSGNVPGQIGKIILWNVFLNITFYKIGIFPLLIIAVLLYRDYKSKLVFQEMLKKNFLPVVLALTLILHCLLGDVKIIFRYEAYLMAAFVMVLVPRLTVFITNPFYAFRKDKATGIFIAANALLLLYKFGFAHFIITSGSANIYEQQIQSARFLKKYYNTSHIVANDIGAICYYTDIHLLDVIGLGSKEMLDIKVRKTVFDDEVEEFLAGYTKENHYQLAIIYEKWFDGHIPESWKKIADLEVSGKSIVLGDRHVVIYSIDPLSSDALKKNIKDFNWNRNVTVKIVE</sequence>
<evidence type="ECO:0000313" key="3">
    <source>
        <dbReference type="Proteomes" id="UP000198561"/>
    </source>
</evidence>
<feature type="transmembrane region" description="Helical" evidence="1">
    <location>
        <begin position="326"/>
        <end position="349"/>
    </location>
</feature>
<feature type="transmembrane region" description="Helical" evidence="1">
    <location>
        <begin position="169"/>
        <end position="197"/>
    </location>
</feature>
<feature type="transmembrane region" description="Helical" evidence="1">
    <location>
        <begin position="113"/>
        <end position="133"/>
    </location>
</feature>
<gene>
    <name evidence="2" type="ORF">SAMN05421593_2638</name>
</gene>
<reference evidence="2 3" key="1">
    <citation type="submission" date="2016-10" db="EMBL/GenBank/DDBJ databases">
        <authorList>
            <person name="de Groot N.N."/>
        </authorList>
    </citation>
    <scope>NUCLEOTIDE SEQUENCE [LARGE SCALE GENOMIC DNA]</scope>
    <source>
        <strain evidence="2 3">DSM 23031</strain>
    </source>
</reference>
<dbReference type="GO" id="GO:0016740">
    <property type="term" value="F:transferase activity"/>
    <property type="evidence" value="ECO:0007669"/>
    <property type="project" value="UniProtKB-KW"/>
</dbReference>
<name>A0A1H6HK32_CHRCI</name>
<keyword evidence="2" id="KW-0808">Transferase</keyword>
<feature type="transmembrane region" description="Helical" evidence="1">
    <location>
        <begin position="5"/>
        <end position="25"/>
    </location>
</feature>
<dbReference type="AlphaFoldDB" id="A0A1H6HK32"/>
<accession>A0A1H6HK32</accession>
<proteinExistence type="predicted"/>
<feature type="transmembrane region" description="Helical" evidence="1">
    <location>
        <begin position="301"/>
        <end position="320"/>
    </location>
</feature>
<feature type="transmembrane region" description="Helical" evidence="1">
    <location>
        <begin position="204"/>
        <end position="221"/>
    </location>
</feature>
<dbReference type="RefSeq" id="WP_089692698.1">
    <property type="nucleotide sequence ID" value="NZ_FNWQ01000003.1"/>
</dbReference>